<name>E6U9W3_ETHHY</name>
<feature type="transmembrane region" description="Helical" evidence="1">
    <location>
        <begin position="201"/>
        <end position="231"/>
    </location>
</feature>
<feature type="transmembrane region" description="Helical" evidence="1">
    <location>
        <begin position="154"/>
        <end position="181"/>
    </location>
</feature>
<keyword evidence="1" id="KW-0472">Membrane</keyword>
<keyword evidence="3" id="KW-0378">Hydrolase</keyword>
<keyword evidence="1" id="KW-1133">Transmembrane helix</keyword>
<feature type="transmembrane region" description="Helical" evidence="1">
    <location>
        <begin position="12"/>
        <end position="31"/>
    </location>
</feature>
<dbReference type="NCBIfam" id="TIGR00277">
    <property type="entry name" value="HDIG"/>
    <property type="match status" value="1"/>
</dbReference>
<dbReference type="CDD" id="cd00077">
    <property type="entry name" value="HDc"/>
    <property type="match status" value="1"/>
</dbReference>
<dbReference type="InterPro" id="IPR037522">
    <property type="entry name" value="HD_GYP_dom"/>
</dbReference>
<dbReference type="SMART" id="SM00471">
    <property type="entry name" value="HDc"/>
    <property type="match status" value="1"/>
</dbReference>
<dbReference type="InterPro" id="IPR003607">
    <property type="entry name" value="HD/PDEase_dom"/>
</dbReference>
<dbReference type="InterPro" id="IPR006675">
    <property type="entry name" value="HDIG_dom"/>
</dbReference>
<dbReference type="EMBL" id="CP002400">
    <property type="protein sequence ID" value="ADU26229.1"/>
    <property type="molecule type" value="Genomic_DNA"/>
</dbReference>
<dbReference type="PANTHER" id="PTHR45228">
    <property type="entry name" value="CYCLIC DI-GMP PHOSPHODIESTERASE TM_0186-RELATED"/>
    <property type="match status" value="1"/>
</dbReference>
<dbReference type="SUPFAM" id="SSF109604">
    <property type="entry name" value="HD-domain/PDEase-like"/>
    <property type="match status" value="1"/>
</dbReference>
<feature type="domain" description="HD-GYP" evidence="2">
    <location>
        <begin position="242"/>
        <end position="435"/>
    </location>
</feature>
<dbReference type="HOGENOM" id="CLU_000445_92_14_9"/>
<dbReference type="Gene3D" id="1.10.3210.10">
    <property type="entry name" value="Hypothetical protein af1432"/>
    <property type="match status" value="1"/>
</dbReference>
<evidence type="ECO:0000256" key="1">
    <source>
        <dbReference type="SAM" id="Phobius"/>
    </source>
</evidence>
<dbReference type="Proteomes" id="UP000001551">
    <property type="component" value="Chromosome"/>
</dbReference>
<dbReference type="STRING" id="663278.Ethha_0660"/>
<dbReference type="Pfam" id="PF13487">
    <property type="entry name" value="HD_5"/>
    <property type="match status" value="1"/>
</dbReference>
<evidence type="ECO:0000313" key="3">
    <source>
        <dbReference type="EMBL" id="ADU26229.1"/>
    </source>
</evidence>
<dbReference type="eggNOG" id="COG2206">
    <property type="taxonomic scope" value="Bacteria"/>
</dbReference>
<organism evidence="3 4">
    <name type="scientific">Ethanoligenens harbinense (strain DSM 18485 / JCM 12961 / CGMCC 1.5033 / YUAN-3)</name>
    <dbReference type="NCBI Taxonomy" id="663278"/>
    <lineage>
        <taxon>Bacteria</taxon>
        <taxon>Bacillati</taxon>
        <taxon>Bacillota</taxon>
        <taxon>Clostridia</taxon>
        <taxon>Eubacteriales</taxon>
        <taxon>Oscillospiraceae</taxon>
        <taxon>Ethanoligenens</taxon>
    </lineage>
</organism>
<dbReference type="RefSeq" id="WP_013484599.1">
    <property type="nucleotide sequence ID" value="NC_014828.1"/>
</dbReference>
<dbReference type="PROSITE" id="PS51832">
    <property type="entry name" value="HD_GYP"/>
    <property type="match status" value="1"/>
</dbReference>
<reference evidence="3 4" key="1">
    <citation type="submission" date="2010-12" db="EMBL/GenBank/DDBJ databases">
        <title>Complete sequence of Ethanoligenens harbinense YUAN-3.</title>
        <authorList>
            <person name="Lucas S."/>
            <person name="Copeland A."/>
            <person name="Lapidus A."/>
            <person name="Cheng J.-F."/>
            <person name="Bruce D."/>
            <person name="Goodwin L."/>
            <person name="Pitluck S."/>
            <person name="Chertkov O."/>
            <person name="Misra M."/>
            <person name="Detter J.C."/>
            <person name="Han C."/>
            <person name="Tapia R."/>
            <person name="Land M."/>
            <person name="Hauser L."/>
            <person name="Jeffries C."/>
            <person name="Kyrpides N."/>
            <person name="Ivanova N."/>
            <person name="Mikhailova N."/>
            <person name="Wang A."/>
            <person name="Mouttaki H."/>
            <person name="He Z."/>
            <person name="Zhou J."/>
            <person name="Hemme C.L."/>
            <person name="Woyke T."/>
        </authorList>
    </citation>
    <scope>NUCLEOTIDE SEQUENCE [LARGE SCALE GENOMIC DNA]</scope>
    <source>
        <strain evidence="4">DSM 18485 / JCM 12961 / CGMCC 1.5033 / YUAN-3</strain>
    </source>
</reference>
<evidence type="ECO:0000313" key="4">
    <source>
        <dbReference type="Proteomes" id="UP000001551"/>
    </source>
</evidence>
<keyword evidence="1" id="KW-0812">Transmembrane</keyword>
<gene>
    <name evidence="3" type="ordered locus">Ethha_0660</name>
</gene>
<dbReference type="AlphaFoldDB" id="E6U9W3"/>
<accession>E6U9W3</accession>
<dbReference type="GO" id="GO:0016787">
    <property type="term" value="F:hydrolase activity"/>
    <property type="evidence" value="ECO:0007669"/>
    <property type="project" value="UniProtKB-KW"/>
</dbReference>
<dbReference type="KEGG" id="eha:Ethha_0660"/>
<sequence length="435" mass="48511">MQDTVTLPKKVYKALIIAAGVCTLAYLTATSPFSGNWWPFLFLCLLAIVTETQTILIGAVGFSITIAVILCAMLTCNITETAWISALSVLGTYSSGRDRRSLTIFNIPVSATLFNASSYELSLLAAYAVYRALGGYILPLGISFNTVMRDINGIALPLIVSIFVFVMADTVIVSIFMYLRYRENFAKIWVSNLPRMVMSTFFVGLIGIIITAVYIAYGWFLVLVLFVPFLLARYVFSMYKDLQENYLQTITSLSTAIETKDSYTNGHSRRVEFYSGIIAVELGLSSRHCQMLRYAALLHDIGKIAVDESILHKVDPLTKEEMEVLRRHPANGEHILEEIKFLSCAAKIIRSHHEWYNGEGYPDGLSGKAIPLEAQILAVADSYDAMTSDRPYRRAFSHEEAMTELFACAGSQFAPEIVSAFEKAMKKRGDKPYVI</sequence>
<keyword evidence="4" id="KW-1185">Reference proteome</keyword>
<feature type="transmembrane region" description="Helical" evidence="1">
    <location>
        <begin position="121"/>
        <end position="142"/>
    </location>
</feature>
<proteinExistence type="predicted"/>
<dbReference type="PANTHER" id="PTHR45228:SF4">
    <property type="entry name" value="LIPOPROTEIN"/>
    <property type="match status" value="1"/>
</dbReference>
<protein>
    <submittedName>
        <fullName evidence="3">Metal dependent phosphohydrolase</fullName>
    </submittedName>
</protein>
<evidence type="ECO:0000259" key="2">
    <source>
        <dbReference type="PROSITE" id="PS51832"/>
    </source>
</evidence>
<dbReference type="InterPro" id="IPR052020">
    <property type="entry name" value="Cyclic_di-GMP/3'3'-cGAMP_PDE"/>
</dbReference>